<keyword evidence="1 5" id="KW-0004">4Fe-4S</keyword>
<dbReference type="PANTHER" id="PTHR30426">
    <property type="entry name" value="4-HYDROXY-3-METHYLBUT-2-ENYL DIPHOSPHATE REDUCTASE"/>
    <property type="match status" value="1"/>
</dbReference>
<dbReference type="UniPathway" id="UPA00056">
    <property type="reaction ID" value="UER00097"/>
</dbReference>
<feature type="binding site" evidence="5">
    <location>
        <position position="77"/>
    </location>
    <ligand>
        <name>isopentenyl diphosphate</name>
        <dbReference type="ChEBI" id="CHEBI:128769"/>
    </ligand>
</feature>
<evidence type="ECO:0000256" key="1">
    <source>
        <dbReference type="ARBA" id="ARBA00022485"/>
    </source>
</evidence>
<feature type="binding site" evidence="5">
    <location>
        <position position="14"/>
    </location>
    <ligand>
        <name>[4Fe-4S] cluster</name>
        <dbReference type="ChEBI" id="CHEBI:49883"/>
    </ligand>
</feature>
<reference evidence="6 7" key="1">
    <citation type="journal article" date="2019" name="PLoS Negl. Trop. Dis.">
        <title>Revisiting the worldwide diversity of Leptospira species in the environment.</title>
        <authorList>
            <person name="Vincent A.T."/>
            <person name="Schiettekatte O."/>
            <person name="Bourhy P."/>
            <person name="Veyrier F.J."/>
            <person name="Picardeau M."/>
        </authorList>
    </citation>
    <scope>NUCLEOTIDE SEQUENCE [LARGE SCALE GENOMIC DNA]</scope>
    <source>
        <strain evidence="6 7">201800273</strain>
    </source>
</reference>
<proteinExistence type="inferred from homology"/>
<dbReference type="Pfam" id="PF02401">
    <property type="entry name" value="LYTB"/>
    <property type="match status" value="1"/>
</dbReference>
<feature type="binding site" evidence="5">
    <location>
        <position position="166"/>
    </location>
    <ligand>
        <name>(2E)-4-hydroxy-3-methylbut-2-enyl diphosphate</name>
        <dbReference type="ChEBI" id="CHEBI:128753"/>
    </ligand>
</feature>
<dbReference type="GO" id="GO:0046872">
    <property type="term" value="F:metal ion binding"/>
    <property type="evidence" value="ECO:0007669"/>
    <property type="project" value="UniProtKB-KW"/>
</dbReference>
<feature type="binding site" evidence="5">
    <location>
        <position position="225"/>
    </location>
    <ligand>
        <name>isopentenyl diphosphate</name>
        <dbReference type="ChEBI" id="CHEBI:128769"/>
    </ligand>
</feature>
<comment type="catalytic activity">
    <reaction evidence="5">
        <text>dimethylallyl diphosphate + 2 oxidized [2Fe-2S]-[ferredoxin] + H2O = (2E)-4-hydroxy-3-methylbut-2-enyl diphosphate + 2 reduced [2Fe-2S]-[ferredoxin] + 2 H(+)</text>
        <dbReference type="Rhea" id="RHEA:24825"/>
        <dbReference type="Rhea" id="RHEA-COMP:10000"/>
        <dbReference type="Rhea" id="RHEA-COMP:10001"/>
        <dbReference type="ChEBI" id="CHEBI:15377"/>
        <dbReference type="ChEBI" id="CHEBI:15378"/>
        <dbReference type="ChEBI" id="CHEBI:33737"/>
        <dbReference type="ChEBI" id="CHEBI:33738"/>
        <dbReference type="ChEBI" id="CHEBI:57623"/>
        <dbReference type="ChEBI" id="CHEBI:128753"/>
        <dbReference type="EC" id="1.17.7.4"/>
    </reaction>
</comment>
<feature type="binding site" evidence="5">
    <location>
        <position position="225"/>
    </location>
    <ligand>
        <name>(2E)-4-hydroxy-3-methylbut-2-enyl diphosphate</name>
        <dbReference type="ChEBI" id="CHEBI:128753"/>
    </ligand>
</feature>
<feature type="binding site" evidence="5">
    <location>
        <position position="225"/>
    </location>
    <ligand>
        <name>dimethylallyl diphosphate</name>
        <dbReference type="ChEBI" id="CHEBI:57623"/>
    </ligand>
</feature>
<feature type="binding site" evidence="5">
    <location>
        <position position="126"/>
    </location>
    <ligand>
        <name>isopentenyl diphosphate</name>
        <dbReference type="ChEBI" id="CHEBI:128769"/>
    </ligand>
</feature>
<dbReference type="PANTHER" id="PTHR30426:SF0">
    <property type="entry name" value="4-HYDROXY-3-METHYLBUT-2-ENYL DIPHOSPHATE REDUCTASE"/>
    <property type="match status" value="1"/>
</dbReference>
<feature type="binding site" evidence="5">
    <location>
        <position position="126"/>
    </location>
    <ligand>
        <name>(2E)-4-hydroxy-3-methylbut-2-enyl diphosphate</name>
        <dbReference type="ChEBI" id="CHEBI:128753"/>
    </ligand>
</feature>
<feature type="binding site" evidence="5">
    <location>
        <position position="77"/>
    </location>
    <ligand>
        <name>(2E)-4-hydroxy-3-methylbut-2-enyl diphosphate</name>
        <dbReference type="ChEBI" id="CHEBI:128753"/>
    </ligand>
</feature>
<dbReference type="GO" id="GO:0051539">
    <property type="term" value="F:4 iron, 4 sulfur cluster binding"/>
    <property type="evidence" value="ECO:0007669"/>
    <property type="project" value="UniProtKB-UniRule"/>
</dbReference>
<feature type="binding site" evidence="5">
    <location>
        <position position="270"/>
    </location>
    <ligand>
        <name>dimethylallyl diphosphate</name>
        <dbReference type="ChEBI" id="CHEBI:57623"/>
    </ligand>
</feature>
<dbReference type="GO" id="GO:0050992">
    <property type="term" value="P:dimethylallyl diphosphate biosynthetic process"/>
    <property type="evidence" value="ECO:0007669"/>
    <property type="project" value="UniProtKB-UniRule"/>
</dbReference>
<comment type="catalytic activity">
    <reaction evidence="5">
        <text>isopentenyl diphosphate + 2 oxidized [2Fe-2S]-[ferredoxin] + H2O = (2E)-4-hydroxy-3-methylbut-2-enyl diphosphate + 2 reduced [2Fe-2S]-[ferredoxin] + 2 H(+)</text>
        <dbReference type="Rhea" id="RHEA:24488"/>
        <dbReference type="Rhea" id="RHEA-COMP:10000"/>
        <dbReference type="Rhea" id="RHEA-COMP:10001"/>
        <dbReference type="ChEBI" id="CHEBI:15377"/>
        <dbReference type="ChEBI" id="CHEBI:15378"/>
        <dbReference type="ChEBI" id="CHEBI:33737"/>
        <dbReference type="ChEBI" id="CHEBI:33738"/>
        <dbReference type="ChEBI" id="CHEBI:128753"/>
        <dbReference type="ChEBI" id="CHEBI:128769"/>
        <dbReference type="EC" id="1.17.7.4"/>
    </reaction>
</comment>
<keyword evidence="2 5" id="KW-0479">Metal-binding</keyword>
<comment type="similarity">
    <text evidence="5">Belongs to the IspH family.</text>
</comment>
<keyword evidence="4 5" id="KW-0411">Iron-sulfur</keyword>
<evidence type="ECO:0000313" key="6">
    <source>
        <dbReference type="EMBL" id="TGL04146.1"/>
    </source>
</evidence>
<feature type="binding site" evidence="5">
    <location>
        <position position="270"/>
    </location>
    <ligand>
        <name>(2E)-4-hydroxy-3-methylbut-2-enyl diphosphate</name>
        <dbReference type="ChEBI" id="CHEBI:128753"/>
    </ligand>
</feature>
<feature type="binding site" evidence="5">
    <location>
        <position position="44"/>
    </location>
    <ligand>
        <name>(2E)-4-hydroxy-3-methylbut-2-enyl diphosphate</name>
        <dbReference type="ChEBI" id="CHEBI:128753"/>
    </ligand>
</feature>
<dbReference type="HAMAP" id="MF_00191">
    <property type="entry name" value="IspH"/>
    <property type="match status" value="1"/>
</dbReference>
<feature type="binding site" evidence="5">
    <location>
        <position position="270"/>
    </location>
    <ligand>
        <name>isopentenyl diphosphate</name>
        <dbReference type="ChEBI" id="CHEBI:128769"/>
    </ligand>
</feature>
<dbReference type="CDD" id="cd13944">
    <property type="entry name" value="lytB_ispH"/>
    <property type="match status" value="1"/>
</dbReference>
<feature type="binding site" evidence="5">
    <location>
        <position position="196"/>
    </location>
    <ligand>
        <name>[4Fe-4S] cluster</name>
        <dbReference type="ChEBI" id="CHEBI:49883"/>
    </ligand>
</feature>
<feature type="binding site" evidence="5">
    <location>
        <position position="224"/>
    </location>
    <ligand>
        <name>(2E)-4-hydroxy-3-methylbut-2-enyl diphosphate</name>
        <dbReference type="ChEBI" id="CHEBI:128753"/>
    </ligand>
</feature>
<feature type="binding site" evidence="5">
    <location>
        <position position="226"/>
    </location>
    <ligand>
        <name>isopentenyl diphosphate</name>
        <dbReference type="ChEBI" id="CHEBI:128769"/>
    </ligand>
</feature>
<dbReference type="Gene3D" id="3.40.50.11270">
    <property type="match status" value="1"/>
</dbReference>
<name>A0A7I0ILF9_9LEPT</name>
<keyword evidence="3 5" id="KW-0408">Iron</keyword>
<protein>
    <recommendedName>
        <fullName evidence="5">4-hydroxy-3-methylbut-2-enyl diphosphate reductase</fullName>
        <shortName evidence="5">HMBPP reductase</shortName>
        <ecNumber evidence="5">1.17.7.4</ecNumber>
    </recommendedName>
</protein>
<feature type="active site" description="Proton donor" evidence="5">
    <location>
        <position position="128"/>
    </location>
</feature>
<evidence type="ECO:0000256" key="4">
    <source>
        <dbReference type="ARBA" id="ARBA00023014"/>
    </source>
</evidence>
<feature type="binding site" evidence="5">
    <location>
        <position position="99"/>
    </location>
    <ligand>
        <name>[4Fe-4S] cluster</name>
        <dbReference type="ChEBI" id="CHEBI:49883"/>
    </ligand>
</feature>
<feature type="binding site" evidence="5">
    <location>
        <position position="224"/>
    </location>
    <ligand>
        <name>isopentenyl diphosphate</name>
        <dbReference type="ChEBI" id="CHEBI:128769"/>
    </ligand>
</feature>
<dbReference type="GO" id="GO:0016114">
    <property type="term" value="P:terpenoid biosynthetic process"/>
    <property type="evidence" value="ECO:0007669"/>
    <property type="project" value="UniProtKB-UniRule"/>
</dbReference>
<dbReference type="AlphaFoldDB" id="A0A7I0ILF9"/>
<dbReference type="RefSeq" id="WP_135771348.1">
    <property type="nucleotide sequence ID" value="NZ_RQFT01000011.1"/>
</dbReference>
<comment type="function">
    <text evidence="5">Catalyzes the conversion of 1-hydroxy-2-methyl-2-(E)-butenyl 4-diphosphate (HMBPP) into a mixture of isopentenyl diphosphate (IPP) and dimethylallyl diphosphate (DMAPP). Acts in the terminal step of the DOXP/MEP pathway for isoprenoid precursor biosynthesis.</text>
</comment>
<dbReference type="EC" id="1.17.7.4" evidence="5"/>
<dbReference type="Proteomes" id="UP000297641">
    <property type="component" value="Unassembled WGS sequence"/>
</dbReference>
<evidence type="ECO:0000313" key="7">
    <source>
        <dbReference type="Proteomes" id="UP000297641"/>
    </source>
</evidence>
<sequence>MLETVYLANPRGFCAGVKYAISYVEQAFQENPETPLYVRKEIVHNQRVVEEMKKKGIQFISELSEVPDGATVVFSAHGVSPEVVKEASDRKMKIGDATCPLVTRVHKKARNIKDTHQIIYIGHRGHDEAIGTMGEAQMFLVESTEDVENLKDKISKEKALTYLMQTTLSVEDTKNIVKKIEEIFPFVEHPQKDDICYATTERQDAVQKMLESVDAMLVIGAENSSNSVRLCQLAKKTRPASFQISKREDVNPKHIIDSGIKILGITAGASSPQVLVDEIVEEILKHFPKANVSLFPESREDTMSFKLPKELLKQY</sequence>
<organism evidence="6 7">
    <name type="scientific">Leptospira bouyouniensis</name>
    <dbReference type="NCBI Taxonomy" id="2484911"/>
    <lineage>
        <taxon>Bacteria</taxon>
        <taxon>Pseudomonadati</taxon>
        <taxon>Spirochaetota</taxon>
        <taxon>Spirochaetia</taxon>
        <taxon>Leptospirales</taxon>
        <taxon>Leptospiraceae</taxon>
        <taxon>Leptospira</taxon>
    </lineage>
</organism>
<feature type="binding site" evidence="5">
    <location>
        <position position="226"/>
    </location>
    <ligand>
        <name>dimethylallyl diphosphate</name>
        <dbReference type="ChEBI" id="CHEBI:57623"/>
    </ligand>
</feature>
<feature type="binding site" evidence="5">
    <location>
        <position position="226"/>
    </location>
    <ligand>
        <name>(2E)-4-hydroxy-3-methylbut-2-enyl diphosphate</name>
        <dbReference type="ChEBI" id="CHEBI:128753"/>
    </ligand>
</feature>
<dbReference type="GO" id="GO:0019288">
    <property type="term" value="P:isopentenyl diphosphate biosynthetic process, methylerythritol 4-phosphate pathway"/>
    <property type="evidence" value="ECO:0007669"/>
    <property type="project" value="UniProtKB-UniRule"/>
</dbReference>
<feature type="binding site" evidence="5">
    <location>
        <position position="224"/>
    </location>
    <ligand>
        <name>dimethylallyl diphosphate</name>
        <dbReference type="ChEBI" id="CHEBI:57623"/>
    </ligand>
</feature>
<dbReference type="InterPro" id="IPR003451">
    <property type="entry name" value="LytB/IspH"/>
</dbReference>
<dbReference type="NCBIfam" id="TIGR00216">
    <property type="entry name" value="ispH_lytB"/>
    <property type="match status" value="1"/>
</dbReference>
<evidence type="ECO:0000256" key="2">
    <source>
        <dbReference type="ARBA" id="ARBA00022723"/>
    </source>
</evidence>
<comment type="cofactor">
    <cofactor evidence="5">
        <name>[4Fe-4S] cluster</name>
        <dbReference type="ChEBI" id="CHEBI:49883"/>
    </cofactor>
    <text evidence="5">Binds 1 [4Fe-4S] cluster per subunit.</text>
</comment>
<dbReference type="GO" id="GO:0051745">
    <property type="term" value="F:4-hydroxy-3-methylbut-2-enyl diphosphate reductase activity"/>
    <property type="evidence" value="ECO:0007669"/>
    <property type="project" value="UniProtKB-UniRule"/>
</dbReference>
<gene>
    <name evidence="5 6" type="primary">ispH</name>
    <name evidence="6" type="ORF">EHQ43_12165</name>
</gene>
<dbReference type="UniPathway" id="UPA00059">
    <property type="reaction ID" value="UER00105"/>
</dbReference>
<keyword evidence="5 6" id="KW-0560">Oxidoreductase</keyword>
<evidence type="ECO:0000256" key="3">
    <source>
        <dbReference type="ARBA" id="ARBA00023004"/>
    </source>
</evidence>
<dbReference type="EMBL" id="RQFT01000011">
    <property type="protein sequence ID" value="TGL04146.1"/>
    <property type="molecule type" value="Genomic_DNA"/>
</dbReference>
<accession>A0A7I0ILF9</accession>
<comment type="pathway">
    <text evidence="5">Isoprenoid biosynthesis; dimethylallyl diphosphate biosynthesis; dimethylallyl diphosphate from (2E)-4-hydroxy-3-methylbutenyl diphosphate: step 1/1.</text>
</comment>
<feature type="binding site" evidence="5">
    <location>
        <position position="126"/>
    </location>
    <ligand>
        <name>dimethylallyl diphosphate</name>
        <dbReference type="ChEBI" id="CHEBI:57623"/>
    </ligand>
</feature>
<comment type="pathway">
    <text evidence="5">Isoprenoid biosynthesis; isopentenyl diphosphate biosynthesis via DXP pathway; isopentenyl diphosphate from 1-deoxy-D-xylulose 5-phosphate: step 6/6.</text>
</comment>
<feature type="binding site" evidence="5">
    <location>
        <position position="77"/>
    </location>
    <ligand>
        <name>dimethylallyl diphosphate</name>
        <dbReference type="ChEBI" id="CHEBI:57623"/>
    </ligand>
</feature>
<feature type="binding site" evidence="5">
    <location>
        <position position="44"/>
    </location>
    <ligand>
        <name>isopentenyl diphosphate</name>
        <dbReference type="ChEBI" id="CHEBI:128769"/>
    </ligand>
</feature>
<keyword evidence="5" id="KW-0414">Isoprene biosynthesis</keyword>
<comment type="caution">
    <text evidence="6">The sequence shown here is derived from an EMBL/GenBank/DDBJ whole genome shotgun (WGS) entry which is preliminary data.</text>
</comment>
<dbReference type="Gene3D" id="3.40.1010.20">
    <property type="entry name" value="4-hydroxy-3-methylbut-2-enyl diphosphate reductase, catalytic domain"/>
    <property type="match status" value="2"/>
</dbReference>
<evidence type="ECO:0000256" key="5">
    <source>
        <dbReference type="HAMAP-Rule" id="MF_00191"/>
    </source>
</evidence>
<feature type="binding site" evidence="5">
    <location>
        <position position="44"/>
    </location>
    <ligand>
        <name>dimethylallyl diphosphate</name>
        <dbReference type="ChEBI" id="CHEBI:57623"/>
    </ligand>
</feature>